<dbReference type="Pfam" id="PF07859">
    <property type="entry name" value="Abhydrolase_3"/>
    <property type="match status" value="1"/>
</dbReference>
<dbReference type="PANTHER" id="PTHR48081:SF31">
    <property type="entry name" value="STERYL ACETYL HYDROLASE MUG81-RELATED"/>
    <property type="match status" value="1"/>
</dbReference>
<protein>
    <recommendedName>
        <fullName evidence="2">Alpha/beta hydrolase fold-3 domain-containing protein</fullName>
    </recommendedName>
</protein>
<dbReference type="InParanoid" id="W2RVB7"/>
<dbReference type="GO" id="GO:0016787">
    <property type="term" value="F:hydrolase activity"/>
    <property type="evidence" value="ECO:0007669"/>
    <property type="project" value="UniProtKB-KW"/>
</dbReference>
<dbReference type="InterPro" id="IPR029058">
    <property type="entry name" value="AB_hydrolase_fold"/>
</dbReference>
<sequence>MPLYGAEKADLVLKLVFIVPLTLGINVLESCYLAVRRGLVLKDYLIVAILRTFLTCLSPRQIVAVSPSTEATFSSWWTQTQAFSANQNSALRATPVTEVVADGARIHWIQPPSHRSEVVLFFHGGGYNAPLSTGHMNWCAAIVRHSLKANRTVAVAILEYGLTPDNRYPLQLRQARNALEHLLKSGITPENVIIGGDSAGGHLALSLLSHLLHPHPQCELLSLQAPLAGAFLISPWVTDKTESESFRWNARIDMLSSNLVRRSTGDFVASSELEAERVRGHGWAMPMQAGPGWWEGLGGVVTSLYITAGEQELFRDHIVEFGNHLRTELSLVGGEMPAVQLHVDPGEAHDHILVSCLQGQMDTPSMKRLVRWMKRAWNT</sequence>
<proteinExistence type="predicted"/>
<dbReference type="InterPro" id="IPR050300">
    <property type="entry name" value="GDXG_lipolytic_enzyme"/>
</dbReference>
<name>W2RVB7_CYPE1</name>
<evidence type="ECO:0000313" key="4">
    <source>
        <dbReference type="Proteomes" id="UP000030752"/>
    </source>
</evidence>
<dbReference type="Gene3D" id="3.40.50.1820">
    <property type="entry name" value="alpha/beta hydrolase"/>
    <property type="match status" value="1"/>
</dbReference>
<dbReference type="VEuPathDB" id="FungiDB:HMPREF1541_05880"/>
<reference evidence="3 4" key="1">
    <citation type="submission" date="2013-03" db="EMBL/GenBank/DDBJ databases">
        <title>The Genome Sequence of Phialophora europaea CBS 101466.</title>
        <authorList>
            <consortium name="The Broad Institute Genomics Platform"/>
            <person name="Cuomo C."/>
            <person name="de Hoog S."/>
            <person name="Gorbushina A."/>
            <person name="Walker B."/>
            <person name="Young S.K."/>
            <person name="Zeng Q."/>
            <person name="Gargeya S."/>
            <person name="Fitzgerald M."/>
            <person name="Haas B."/>
            <person name="Abouelleil A."/>
            <person name="Allen A.W."/>
            <person name="Alvarado L."/>
            <person name="Arachchi H.M."/>
            <person name="Berlin A.M."/>
            <person name="Chapman S.B."/>
            <person name="Gainer-Dewar J."/>
            <person name="Goldberg J."/>
            <person name="Griggs A."/>
            <person name="Gujja S."/>
            <person name="Hansen M."/>
            <person name="Howarth C."/>
            <person name="Imamovic A."/>
            <person name="Ireland A."/>
            <person name="Larimer J."/>
            <person name="McCowan C."/>
            <person name="Murphy C."/>
            <person name="Pearson M."/>
            <person name="Poon T.W."/>
            <person name="Priest M."/>
            <person name="Roberts A."/>
            <person name="Saif S."/>
            <person name="Shea T."/>
            <person name="Sisk P."/>
            <person name="Sykes S."/>
            <person name="Wortman J."/>
            <person name="Nusbaum C."/>
            <person name="Birren B."/>
        </authorList>
    </citation>
    <scope>NUCLEOTIDE SEQUENCE [LARGE SCALE GENOMIC DNA]</scope>
    <source>
        <strain evidence="3 4">CBS 101466</strain>
    </source>
</reference>
<dbReference type="HOGENOM" id="CLU_042179_2_1_1"/>
<evidence type="ECO:0000313" key="3">
    <source>
        <dbReference type="EMBL" id="ETN39654.1"/>
    </source>
</evidence>
<dbReference type="SUPFAM" id="SSF53474">
    <property type="entry name" value="alpha/beta-Hydrolases"/>
    <property type="match status" value="1"/>
</dbReference>
<dbReference type="AlphaFoldDB" id="W2RVB7"/>
<dbReference type="GeneID" id="19973219"/>
<dbReference type="STRING" id="1220924.W2RVB7"/>
<dbReference type="Proteomes" id="UP000030752">
    <property type="component" value="Unassembled WGS sequence"/>
</dbReference>
<evidence type="ECO:0000259" key="2">
    <source>
        <dbReference type="Pfam" id="PF07859"/>
    </source>
</evidence>
<dbReference type="RefSeq" id="XP_008718439.1">
    <property type="nucleotide sequence ID" value="XM_008720217.1"/>
</dbReference>
<feature type="domain" description="Alpha/beta hydrolase fold-3" evidence="2">
    <location>
        <begin position="119"/>
        <end position="350"/>
    </location>
</feature>
<keyword evidence="1" id="KW-0378">Hydrolase</keyword>
<organism evidence="3 4">
    <name type="scientific">Cyphellophora europaea (strain CBS 101466)</name>
    <name type="common">Phialophora europaea</name>
    <dbReference type="NCBI Taxonomy" id="1220924"/>
    <lineage>
        <taxon>Eukaryota</taxon>
        <taxon>Fungi</taxon>
        <taxon>Dikarya</taxon>
        <taxon>Ascomycota</taxon>
        <taxon>Pezizomycotina</taxon>
        <taxon>Eurotiomycetes</taxon>
        <taxon>Chaetothyriomycetidae</taxon>
        <taxon>Chaetothyriales</taxon>
        <taxon>Cyphellophoraceae</taxon>
        <taxon>Cyphellophora</taxon>
    </lineage>
</organism>
<dbReference type="EMBL" id="KB822721">
    <property type="protein sequence ID" value="ETN39654.1"/>
    <property type="molecule type" value="Genomic_DNA"/>
</dbReference>
<evidence type="ECO:0000256" key="1">
    <source>
        <dbReference type="ARBA" id="ARBA00022801"/>
    </source>
</evidence>
<dbReference type="PANTHER" id="PTHR48081">
    <property type="entry name" value="AB HYDROLASE SUPERFAMILY PROTEIN C4A8.06C"/>
    <property type="match status" value="1"/>
</dbReference>
<dbReference type="eggNOG" id="KOG1515">
    <property type="taxonomic scope" value="Eukaryota"/>
</dbReference>
<accession>W2RVB7</accession>
<keyword evidence="4" id="KW-1185">Reference proteome</keyword>
<dbReference type="InterPro" id="IPR013094">
    <property type="entry name" value="AB_hydrolase_3"/>
</dbReference>
<gene>
    <name evidence="3" type="ORF">HMPREF1541_05880</name>
</gene>
<dbReference type="OrthoDB" id="2152029at2759"/>